<keyword evidence="2" id="KW-1185">Reference proteome</keyword>
<evidence type="ECO:0000313" key="2">
    <source>
        <dbReference type="Proteomes" id="UP000790377"/>
    </source>
</evidence>
<protein>
    <submittedName>
        <fullName evidence="1">Rpp14/Pop5 family-domain-containing protein</fullName>
    </submittedName>
</protein>
<comment type="caution">
    <text evidence="1">The sequence shown here is derived from an EMBL/GenBank/DDBJ whole genome shotgun (WGS) entry which is preliminary data.</text>
</comment>
<proteinExistence type="predicted"/>
<gene>
    <name evidence="1" type="ORF">BJ138DRAFT_869111</name>
</gene>
<name>A0ACB8AEL1_9AGAM</name>
<evidence type="ECO:0000313" key="1">
    <source>
        <dbReference type="EMBL" id="KAH7911780.1"/>
    </source>
</evidence>
<dbReference type="Proteomes" id="UP000790377">
    <property type="component" value="Unassembled WGS sequence"/>
</dbReference>
<reference evidence="1" key="1">
    <citation type="journal article" date="2021" name="New Phytol.">
        <title>Evolutionary innovations through gain and loss of genes in the ectomycorrhizal Boletales.</title>
        <authorList>
            <person name="Wu G."/>
            <person name="Miyauchi S."/>
            <person name="Morin E."/>
            <person name="Kuo A."/>
            <person name="Drula E."/>
            <person name="Varga T."/>
            <person name="Kohler A."/>
            <person name="Feng B."/>
            <person name="Cao Y."/>
            <person name="Lipzen A."/>
            <person name="Daum C."/>
            <person name="Hundley H."/>
            <person name="Pangilinan J."/>
            <person name="Johnson J."/>
            <person name="Barry K."/>
            <person name="LaButti K."/>
            <person name="Ng V."/>
            <person name="Ahrendt S."/>
            <person name="Min B."/>
            <person name="Choi I.G."/>
            <person name="Park H."/>
            <person name="Plett J.M."/>
            <person name="Magnuson J."/>
            <person name="Spatafora J.W."/>
            <person name="Nagy L.G."/>
            <person name="Henrissat B."/>
            <person name="Grigoriev I.V."/>
            <person name="Yang Z.L."/>
            <person name="Xu J."/>
            <person name="Martin F.M."/>
        </authorList>
    </citation>
    <scope>NUCLEOTIDE SEQUENCE</scope>
    <source>
        <strain evidence="1">ATCC 28755</strain>
    </source>
</reference>
<organism evidence="1 2">
    <name type="scientific">Hygrophoropsis aurantiaca</name>
    <dbReference type="NCBI Taxonomy" id="72124"/>
    <lineage>
        <taxon>Eukaryota</taxon>
        <taxon>Fungi</taxon>
        <taxon>Dikarya</taxon>
        <taxon>Basidiomycota</taxon>
        <taxon>Agaricomycotina</taxon>
        <taxon>Agaricomycetes</taxon>
        <taxon>Agaricomycetidae</taxon>
        <taxon>Boletales</taxon>
        <taxon>Coniophorineae</taxon>
        <taxon>Hygrophoropsidaceae</taxon>
        <taxon>Hygrophoropsis</taxon>
    </lineage>
</organism>
<sequence length="157" mass="17612">MNRWILVEFIYPSETPYTTPISTRQVHGNLDGKQIYNTLKQSIIHNFGDTGWGAVATSLNVKYFSPTTGVAIIRVARDHHRIAWGGVTLLTAVDGKKILPNVVHISGTIKHAQVAAIQHNRQVIARFRARSKTPALYQDSYEEFLARSTQEIESLVD</sequence>
<dbReference type="EMBL" id="MU267667">
    <property type="protein sequence ID" value="KAH7911780.1"/>
    <property type="molecule type" value="Genomic_DNA"/>
</dbReference>
<accession>A0ACB8AEL1</accession>